<dbReference type="GeneID" id="35603118"/>
<keyword evidence="3" id="KW-1185">Reference proteome</keyword>
<evidence type="ECO:0000313" key="2">
    <source>
        <dbReference type="EMBL" id="CZT22148.1"/>
    </source>
</evidence>
<evidence type="ECO:0000256" key="1">
    <source>
        <dbReference type="SAM" id="MobiDB-lite"/>
    </source>
</evidence>
<feature type="compositionally biased region" description="Low complexity" evidence="1">
    <location>
        <begin position="1"/>
        <end position="52"/>
    </location>
</feature>
<evidence type="ECO:0000313" key="3">
    <source>
        <dbReference type="Proteomes" id="UP000225277"/>
    </source>
</evidence>
<feature type="compositionally biased region" description="Polar residues" evidence="1">
    <location>
        <begin position="58"/>
        <end position="71"/>
    </location>
</feature>
<dbReference type="EMBL" id="FJUY01000013">
    <property type="protein sequence ID" value="CZT22148.1"/>
    <property type="molecule type" value="Genomic_DNA"/>
</dbReference>
<name>A0A2D3V2V1_9PEZI</name>
<organism evidence="2 3">
    <name type="scientific">Ramularia collo-cygni</name>
    <dbReference type="NCBI Taxonomy" id="112498"/>
    <lineage>
        <taxon>Eukaryota</taxon>
        <taxon>Fungi</taxon>
        <taxon>Dikarya</taxon>
        <taxon>Ascomycota</taxon>
        <taxon>Pezizomycotina</taxon>
        <taxon>Dothideomycetes</taxon>
        <taxon>Dothideomycetidae</taxon>
        <taxon>Mycosphaerellales</taxon>
        <taxon>Mycosphaerellaceae</taxon>
        <taxon>Ramularia</taxon>
    </lineage>
</organism>
<feature type="region of interest" description="Disordered" evidence="1">
    <location>
        <begin position="1"/>
        <end position="85"/>
    </location>
</feature>
<reference evidence="2 3" key="1">
    <citation type="submission" date="2016-03" db="EMBL/GenBank/DDBJ databases">
        <authorList>
            <person name="Ploux O."/>
        </authorList>
    </citation>
    <scope>NUCLEOTIDE SEQUENCE [LARGE SCALE GENOMIC DNA]</scope>
    <source>
        <strain evidence="2 3">URUG2</strain>
    </source>
</reference>
<accession>A0A2D3V2V1</accession>
<feature type="compositionally biased region" description="Low complexity" evidence="1">
    <location>
        <begin position="72"/>
        <end position="84"/>
    </location>
</feature>
<gene>
    <name evidence="2" type="ORF">RCC_08017</name>
</gene>
<dbReference type="Proteomes" id="UP000225277">
    <property type="component" value="Unassembled WGS sequence"/>
</dbReference>
<dbReference type="AlphaFoldDB" id="A0A2D3V2V1"/>
<dbReference type="RefSeq" id="XP_023629037.1">
    <property type="nucleotide sequence ID" value="XM_023773269.1"/>
</dbReference>
<protein>
    <submittedName>
        <fullName evidence="2">Uncharacterized protein</fullName>
    </submittedName>
</protein>
<sequence>MPPPTTTNQPAATTPLRDPPSSATASAATSSLAVAAQTTSTSTAHTPSSLASHISPITEDTSLSSYTADSESSLPPSTSTTPLLKKLRRMRDSYHWYCSHRSRMNQQPIRCKSTISIKKDTESGDDDDGKGHGLTFADWRRKKWNKSIIQKQKALGLESRGSM</sequence>
<proteinExistence type="predicted"/>